<proteinExistence type="inferred from homology"/>
<protein>
    <submittedName>
        <fullName evidence="5">ABC transporter substrate-binding protein</fullName>
    </submittedName>
</protein>
<dbReference type="InterPro" id="IPR000914">
    <property type="entry name" value="SBP_5_dom"/>
</dbReference>
<comment type="caution">
    <text evidence="5">The sequence shown here is derived from an EMBL/GenBank/DDBJ whole genome shotgun (WGS) entry which is preliminary data.</text>
</comment>
<evidence type="ECO:0000256" key="3">
    <source>
        <dbReference type="ARBA" id="ARBA00022729"/>
    </source>
</evidence>
<dbReference type="EMBL" id="JAKFHA010000001">
    <property type="protein sequence ID" value="MCF2526081.1"/>
    <property type="molecule type" value="Genomic_DNA"/>
</dbReference>
<evidence type="ECO:0000313" key="5">
    <source>
        <dbReference type="EMBL" id="MCF2526081.1"/>
    </source>
</evidence>
<evidence type="ECO:0000313" key="6">
    <source>
        <dbReference type="Proteomes" id="UP001165378"/>
    </source>
</evidence>
<dbReference type="PANTHER" id="PTHR30290">
    <property type="entry name" value="PERIPLASMIC BINDING COMPONENT OF ABC TRANSPORTER"/>
    <property type="match status" value="1"/>
</dbReference>
<dbReference type="GO" id="GO:0015833">
    <property type="term" value="P:peptide transport"/>
    <property type="evidence" value="ECO:0007669"/>
    <property type="project" value="TreeGrafter"/>
</dbReference>
<evidence type="ECO:0000259" key="4">
    <source>
        <dbReference type="Pfam" id="PF00496"/>
    </source>
</evidence>
<reference evidence="5" key="1">
    <citation type="submission" date="2022-01" db="EMBL/GenBank/DDBJ databases">
        <title>Genome-Based Taxonomic Classification of the Phylum Actinobacteria.</title>
        <authorList>
            <person name="Gao Y."/>
        </authorList>
    </citation>
    <scope>NUCLEOTIDE SEQUENCE</scope>
    <source>
        <strain evidence="5">KLBMP 8922</strain>
    </source>
</reference>
<feature type="domain" description="Solute-binding protein family 5" evidence="4">
    <location>
        <begin position="105"/>
        <end position="457"/>
    </location>
</feature>
<name>A0AA41TY70_9ACTN</name>
<dbReference type="PANTHER" id="PTHR30290:SF9">
    <property type="entry name" value="OLIGOPEPTIDE-BINDING PROTEIN APPA"/>
    <property type="match status" value="1"/>
</dbReference>
<keyword evidence="2" id="KW-0813">Transport</keyword>
<dbReference type="PROSITE" id="PS51318">
    <property type="entry name" value="TAT"/>
    <property type="match status" value="1"/>
</dbReference>
<dbReference type="InterPro" id="IPR006311">
    <property type="entry name" value="TAT_signal"/>
</dbReference>
<dbReference type="GO" id="GO:0043190">
    <property type="term" value="C:ATP-binding cassette (ABC) transporter complex"/>
    <property type="evidence" value="ECO:0007669"/>
    <property type="project" value="InterPro"/>
</dbReference>
<dbReference type="RefSeq" id="WP_235050140.1">
    <property type="nucleotide sequence ID" value="NZ_JAKFHA010000001.1"/>
</dbReference>
<dbReference type="Gene3D" id="3.40.190.10">
    <property type="entry name" value="Periplasmic binding protein-like II"/>
    <property type="match status" value="1"/>
</dbReference>
<dbReference type="Proteomes" id="UP001165378">
    <property type="component" value="Unassembled WGS sequence"/>
</dbReference>
<keyword evidence="3" id="KW-0732">Signal</keyword>
<dbReference type="Gene3D" id="3.10.105.10">
    <property type="entry name" value="Dipeptide-binding Protein, Domain 3"/>
    <property type="match status" value="1"/>
</dbReference>
<keyword evidence="6" id="KW-1185">Reference proteome</keyword>
<dbReference type="CDD" id="cd00995">
    <property type="entry name" value="PBP2_NikA_DppA_OppA_like"/>
    <property type="match status" value="1"/>
</dbReference>
<dbReference type="GO" id="GO:1904680">
    <property type="term" value="F:peptide transmembrane transporter activity"/>
    <property type="evidence" value="ECO:0007669"/>
    <property type="project" value="TreeGrafter"/>
</dbReference>
<dbReference type="InterPro" id="IPR039424">
    <property type="entry name" value="SBP_5"/>
</dbReference>
<evidence type="ECO:0000256" key="2">
    <source>
        <dbReference type="ARBA" id="ARBA00022448"/>
    </source>
</evidence>
<accession>A0AA41TY70</accession>
<evidence type="ECO:0000256" key="1">
    <source>
        <dbReference type="ARBA" id="ARBA00005695"/>
    </source>
</evidence>
<dbReference type="PIRSF" id="PIRSF002741">
    <property type="entry name" value="MppA"/>
    <property type="match status" value="1"/>
</dbReference>
<dbReference type="GO" id="GO:0042597">
    <property type="term" value="C:periplasmic space"/>
    <property type="evidence" value="ECO:0007669"/>
    <property type="project" value="UniProtKB-ARBA"/>
</dbReference>
<dbReference type="SUPFAM" id="SSF53850">
    <property type="entry name" value="Periplasmic binding protein-like II"/>
    <property type="match status" value="1"/>
</dbReference>
<dbReference type="InterPro" id="IPR030678">
    <property type="entry name" value="Peptide/Ni-bd"/>
</dbReference>
<sequence>MTRAAWGARTETAGGIAGPAGPSRRGFLGLTAGLALGGTGLLTACSSADSGSRVADRHKDGILRIGVAAAPSSLNPLDSGAEVTRWIAEPVMESLYAYDDQLNSVPLLAEGEPEVSPDQLTWTVRLKPGLTWHNGDPFTADDVVATLTHMLDLSAGSEWITYMLGYVLRFEKADARTVRIVLAKPYGLLRSHLTNLPVTHKDFVSRKDTMMGTGPFKLDSYVAGQSFTMSKFDGYHGGQYKAPFADLPGGAAFKGIEYTVFTDGNTRAVSLKQGKVDLITAPAHTTLPVLEKEKGVAVVSAIAPLDVLTYVMVKREPFDDPDFRKAIAYSMDREGVLARVYGGKGAPGQGPIGPGELGYDSALAVYPPTPDLAKAREHLARAKTQKRSFTLTVGASQVVRDLAQVLVAGWDKIGVKVTIEQLSGGPWSNKWLSGDYDMLMNTFSSGFTSGPANYLTLAPASSSNVLSCGYKNPAVDAAIDTVWQTTDPAARIAALKTVDRALAEDAVIFPPVYPELVVAQRTELSPLNQAQLKICRLSPQTLRFTDA</sequence>
<dbReference type="AlphaFoldDB" id="A0AA41TY70"/>
<comment type="similarity">
    <text evidence="1">Belongs to the bacterial solute-binding protein 5 family.</text>
</comment>
<gene>
    <name evidence="5" type="ORF">LZ495_02425</name>
</gene>
<dbReference type="Pfam" id="PF00496">
    <property type="entry name" value="SBP_bac_5"/>
    <property type="match status" value="1"/>
</dbReference>
<organism evidence="5 6">
    <name type="scientific">Yinghuangia soli</name>
    <dbReference type="NCBI Taxonomy" id="2908204"/>
    <lineage>
        <taxon>Bacteria</taxon>
        <taxon>Bacillati</taxon>
        <taxon>Actinomycetota</taxon>
        <taxon>Actinomycetes</taxon>
        <taxon>Kitasatosporales</taxon>
        <taxon>Streptomycetaceae</taxon>
        <taxon>Yinghuangia</taxon>
    </lineage>
</organism>